<dbReference type="AlphaFoldDB" id="A0AAJ0BN37"/>
<comment type="caution">
    <text evidence="2">The sequence shown here is derived from an EMBL/GenBank/DDBJ whole genome shotgun (WGS) entry which is preliminary data.</text>
</comment>
<evidence type="ECO:0000313" key="2">
    <source>
        <dbReference type="EMBL" id="KAK1760084.1"/>
    </source>
</evidence>
<feature type="region of interest" description="Disordered" evidence="1">
    <location>
        <begin position="277"/>
        <end position="368"/>
    </location>
</feature>
<dbReference type="EMBL" id="MU839827">
    <property type="protein sequence ID" value="KAK1760084.1"/>
    <property type="molecule type" value="Genomic_DNA"/>
</dbReference>
<feature type="compositionally biased region" description="Acidic residues" evidence="1">
    <location>
        <begin position="321"/>
        <end position="331"/>
    </location>
</feature>
<reference evidence="2" key="1">
    <citation type="submission" date="2023-06" db="EMBL/GenBank/DDBJ databases">
        <title>Genome-scale phylogeny and comparative genomics of the fungal order Sordariales.</title>
        <authorList>
            <consortium name="Lawrence Berkeley National Laboratory"/>
            <person name="Hensen N."/>
            <person name="Bonometti L."/>
            <person name="Westerberg I."/>
            <person name="Brannstrom I.O."/>
            <person name="Guillou S."/>
            <person name="Cros-Aarteil S."/>
            <person name="Calhoun S."/>
            <person name="Haridas S."/>
            <person name="Kuo A."/>
            <person name="Mondo S."/>
            <person name="Pangilinan J."/>
            <person name="Riley R."/>
            <person name="Labutti K."/>
            <person name="Andreopoulos B."/>
            <person name="Lipzen A."/>
            <person name="Chen C."/>
            <person name="Yanf M."/>
            <person name="Daum C."/>
            <person name="Ng V."/>
            <person name="Clum A."/>
            <person name="Steindorff A."/>
            <person name="Ohm R."/>
            <person name="Martin F."/>
            <person name="Silar P."/>
            <person name="Natvig D."/>
            <person name="Lalanne C."/>
            <person name="Gautier V."/>
            <person name="Ament-Velasquez S.L."/>
            <person name="Kruys A."/>
            <person name="Hutchinson M.I."/>
            <person name="Powell A.J."/>
            <person name="Barry K."/>
            <person name="Miller A.N."/>
            <person name="Grigoriev I.V."/>
            <person name="Debuchy R."/>
            <person name="Gladieux P."/>
            <person name="Thoren M.H."/>
            <person name="Johannesson H."/>
        </authorList>
    </citation>
    <scope>NUCLEOTIDE SEQUENCE</scope>
    <source>
        <strain evidence="2">PSN4</strain>
    </source>
</reference>
<name>A0AAJ0BN37_9PEZI</name>
<proteinExistence type="predicted"/>
<sequence>MPTTEHLTRIEGVRKMLKEMREQREAEDARRASLHSLERLAEDGAKLRQQIESNDDMIAVLETSRSARAGCRAGDDCFYAPREVRIQDRYRIRVEGVRDELGADYYRTKHYYHVLCFEAMMDLEDMIPSGNFVCDAGGAWGLLVRKWFQHRGRIDEKVLVEYIRARKEWEEKHYSGSFTPDLSADSEPEDADSETEGILASGSTSSVSETNEGSQEEVGSPVLQDCVTDEGWVSLFFLLGNPEAGAGQMSFTRDPRQSFMFRPVNPWPDADEGIEAEEYGPKTEAEVNTEAEQQRIRRDEKREKMRAVWEILHPPATVDSDSLDPEDDDAEPHEGAGEGHKRRRSNSDGEESEKRRKCTDGEDIGGQA</sequence>
<accession>A0AAJ0BN37</accession>
<evidence type="ECO:0000256" key="1">
    <source>
        <dbReference type="SAM" id="MobiDB-lite"/>
    </source>
</evidence>
<dbReference type="Proteomes" id="UP001239445">
    <property type="component" value="Unassembled WGS sequence"/>
</dbReference>
<feature type="region of interest" description="Disordered" evidence="1">
    <location>
        <begin position="177"/>
        <end position="221"/>
    </location>
</feature>
<evidence type="ECO:0000313" key="3">
    <source>
        <dbReference type="Proteomes" id="UP001239445"/>
    </source>
</evidence>
<protein>
    <submittedName>
        <fullName evidence="2">Uncharacterized protein</fullName>
    </submittedName>
</protein>
<keyword evidence="3" id="KW-1185">Reference proteome</keyword>
<feature type="compositionally biased region" description="Acidic residues" evidence="1">
    <location>
        <begin position="184"/>
        <end position="195"/>
    </location>
</feature>
<feature type="compositionally biased region" description="Basic and acidic residues" evidence="1">
    <location>
        <begin position="292"/>
        <end position="307"/>
    </location>
</feature>
<feature type="compositionally biased region" description="Polar residues" evidence="1">
    <location>
        <begin position="201"/>
        <end position="213"/>
    </location>
</feature>
<organism evidence="2 3">
    <name type="scientific">Echria macrotheca</name>
    <dbReference type="NCBI Taxonomy" id="438768"/>
    <lineage>
        <taxon>Eukaryota</taxon>
        <taxon>Fungi</taxon>
        <taxon>Dikarya</taxon>
        <taxon>Ascomycota</taxon>
        <taxon>Pezizomycotina</taxon>
        <taxon>Sordariomycetes</taxon>
        <taxon>Sordariomycetidae</taxon>
        <taxon>Sordariales</taxon>
        <taxon>Schizotheciaceae</taxon>
        <taxon>Echria</taxon>
    </lineage>
</organism>
<gene>
    <name evidence="2" type="ORF">QBC47DRAFT_389</name>
</gene>